<feature type="transmembrane region" description="Helical" evidence="8">
    <location>
        <begin position="133"/>
        <end position="153"/>
    </location>
</feature>
<dbReference type="InterPro" id="IPR004840">
    <property type="entry name" value="Amino_acid_permease_CS"/>
</dbReference>
<feature type="transmembrane region" description="Helical" evidence="8">
    <location>
        <begin position="190"/>
        <end position="210"/>
    </location>
</feature>
<keyword evidence="2" id="KW-0813">Transport</keyword>
<reference evidence="10 11" key="2">
    <citation type="submission" date="2015-05" db="EMBL/GenBank/DDBJ databases">
        <authorList>
            <person name="Morales-Cruz A."/>
            <person name="Amrine K.C."/>
            <person name="Cantu D."/>
        </authorList>
    </citation>
    <scope>NUCLEOTIDE SEQUENCE [LARGE SCALE GENOMIC DNA]</scope>
    <source>
        <strain evidence="10">UCRPC4</strain>
    </source>
</reference>
<reference evidence="10 11" key="1">
    <citation type="submission" date="2015-05" db="EMBL/GenBank/DDBJ databases">
        <title>Distinctive expansion of gene families associated with plant cell wall degradation and secondary metabolism in the genomes of grapevine trunk pathogens.</title>
        <authorList>
            <person name="Lawrence D.P."/>
            <person name="Travadon R."/>
            <person name="Rolshausen P.E."/>
            <person name="Baumgartner K."/>
        </authorList>
    </citation>
    <scope>NUCLEOTIDE SEQUENCE [LARGE SCALE GENOMIC DNA]</scope>
    <source>
        <strain evidence="10">UCRPC4</strain>
    </source>
</reference>
<evidence type="ECO:0000256" key="5">
    <source>
        <dbReference type="ARBA" id="ARBA00022970"/>
    </source>
</evidence>
<feature type="transmembrane region" description="Helical" evidence="8">
    <location>
        <begin position="505"/>
        <end position="528"/>
    </location>
</feature>
<feature type="transmembrane region" description="Helical" evidence="8">
    <location>
        <begin position="548"/>
        <end position="566"/>
    </location>
</feature>
<evidence type="ECO:0000256" key="6">
    <source>
        <dbReference type="ARBA" id="ARBA00022989"/>
    </source>
</evidence>
<dbReference type="OrthoDB" id="3900342at2759"/>
<evidence type="ECO:0000256" key="2">
    <source>
        <dbReference type="ARBA" id="ARBA00022448"/>
    </source>
</evidence>
<evidence type="ECO:0000313" key="10">
    <source>
        <dbReference type="EMBL" id="KKY22718.1"/>
    </source>
</evidence>
<organism evidence="10 11">
    <name type="scientific">Phaeomoniella chlamydospora</name>
    <name type="common">Phaeoacremonium chlamydosporum</name>
    <dbReference type="NCBI Taxonomy" id="158046"/>
    <lineage>
        <taxon>Eukaryota</taxon>
        <taxon>Fungi</taxon>
        <taxon>Dikarya</taxon>
        <taxon>Ascomycota</taxon>
        <taxon>Pezizomycotina</taxon>
        <taxon>Eurotiomycetes</taxon>
        <taxon>Chaetothyriomycetidae</taxon>
        <taxon>Phaeomoniellales</taxon>
        <taxon>Phaeomoniellaceae</taxon>
        <taxon>Phaeomoniella</taxon>
    </lineage>
</organism>
<feature type="domain" description="Amino acid permease/ SLC12A" evidence="9">
    <location>
        <begin position="105"/>
        <end position="572"/>
    </location>
</feature>
<evidence type="ECO:0000256" key="4">
    <source>
        <dbReference type="ARBA" id="ARBA00022692"/>
    </source>
</evidence>
<feature type="transmembrane region" description="Helical" evidence="8">
    <location>
        <begin position="288"/>
        <end position="309"/>
    </location>
</feature>
<feature type="transmembrane region" description="Helical" evidence="8">
    <location>
        <begin position="216"/>
        <end position="235"/>
    </location>
</feature>
<comment type="subcellular location">
    <subcellularLocation>
        <location evidence="1">Cell membrane</location>
        <topology evidence="1">Multi-pass membrane protein</topology>
    </subcellularLocation>
</comment>
<keyword evidence="5" id="KW-0029">Amino-acid transport</keyword>
<evidence type="ECO:0000313" key="11">
    <source>
        <dbReference type="Proteomes" id="UP000053317"/>
    </source>
</evidence>
<dbReference type="AlphaFoldDB" id="A0A0G2GGG1"/>
<proteinExistence type="predicted"/>
<evidence type="ECO:0000259" key="9">
    <source>
        <dbReference type="Pfam" id="PF00324"/>
    </source>
</evidence>
<dbReference type="EMBL" id="LCWF01000074">
    <property type="protein sequence ID" value="KKY22718.1"/>
    <property type="molecule type" value="Genomic_DNA"/>
</dbReference>
<keyword evidence="11" id="KW-1185">Reference proteome</keyword>
<feature type="transmembrane region" description="Helical" evidence="8">
    <location>
        <begin position="330"/>
        <end position="351"/>
    </location>
</feature>
<keyword evidence="7 8" id="KW-0472">Membrane</keyword>
<gene>
    <name evidence="10" type="ORF">UCRPC4_g03221</name>
</gene>
<name>A0A0G2GGG1_PHACM</name>
<dbReference type="InterPro" id="IPR004841">
    <property type="entry name" value="AA-permease/SLC12A_dom"/>
</dbReference>
<accession>A0A0G2GGG1</accession>
<dbReference type="InterPro" id="IPR050524">
    <property type="entry name" value="APC_YAT"/>
</dbReference>
<sequence>MLTFKMAMFSKSFTRRSSSAKDNKSIPLQDNPLSSFYQHDGLTDDYDFSSSRPAKVGSPFSRYIDSFRRNPNARVTTIAVDAAGKPLEEQPPAQPAMAMKLKNRHLQMIGFGGAIGTGLFVGSGSSLAQGGPASLVLAYGLIGVMLYCTVHALGELGVQYPIAGSFAIFANRFLDPAWAFAMGWNYALQWLITLPLEIIAASLTLSYWPAAADINPAAWVTIFLVFIVILNLFGVKGYGEAEFVFSIVKVTAVIGFIILGIILNVGGGPNGSYIGGKYWQNPGAFHNGFKGLCSVFVTAAFAFSGTELVGLAAAESVNPRKSLPTAVKQIFWRIVLFYVVSLLLVGLLVPYNDPRLINSTSSVDAKASPFVISIENAGIEVLPSVFNVVILISVLSVGNTSVYATSRTLAAMADRGQAPRILGYVDRSGRPLTSILLTSAFGLLCYFAAAGSNTRTQVFNWLIAISGLSTIITWATICLCHIRFRSAWHRQGHTLDSLAFKSQAGLVGSWIGLIFNILVLIAQFWTAAWPLGYESMSPSARAESFFEAYLAAPVTLIMYIIWKVVFKTKIRRSKDMDITSGRREEDDEERLALILEMERLEKREWPRWKRIYKFFC</sequence>
<dbReference type="FunFam" id="1.20.1740.10:FF:000017">
    <property type="entry name" value="Amino acid permease"/>
    <property type="match status" value="1"/>
</dbReference>
<dbReference type="PANTHER" id="PTHR43341">
    <property type="entry name" value="AMINO ACID PERMEASE"/>
    <property type="match status" value="1"/>
</dbReference>
<dbReference type="NCBIfam" id="TIGR00913">
    <property type="entry name" value="2A0310"/>
    <property type="match status" value="1"/>
</dbReference>
<dbReference type="PROSITE" id="PS00218">
    <property type="entry name" value="AMINO_ACID_PERMEASE_1"/>
    <property type="match status" value="1"/>
</dbReference>
<protein>
    <submittedName>
        <fullName evidence="10">Putative amino acid permease</fullName>
    </submittedName>
</protein>
<dbReference type="Gene3D" id="1.20.1740.10">
    <property type="entry name" value="Amino acid/polyamine transporter I"/>
    <property type="match status" value="1"/>
</dbReference>
<evidence type="ECO:0000256" key="1">
    <source>
        <dbReference type="ARBA" id="ARBA00004651"/>
    </source>
</evidence>
<feature type="transmembrane region" description="Helical" evidence="8">
    <location>
        <begin position="431"/>
        <end position="449"/>
    </location>
</feature>
<feature type="transmembrane region" description="Helical" evidence="8">
    <location>
        <begin position="247"/>
        <end position="268"/>
    </location>
</feature>
<dbReference type="InterPro" id="IPR004762">
    <property type="entry name" value="Amino_acid_permease_fungi"/>
</dbReference>
<dbReference type="GO" id="GO:0005886">
    <property type="term" value="C:plasma membrane"/>
    <property type="evidence" value="ECO:0007669"/>
    <property type="project" value="UniProtKB-SubCell"/>
</dbReference>
<keyword evidence="3" id="KW-1003">Cell membrane</keyword>
<dbReference type="GO" id="GO:0015171">
    <property type="term" value="F:amino acid transmembrane transporter activity"/>
    <property type="evidence" value="ECO:0007669"/>
    <property type="project" value="TreeGrafter"/>
</dbReference>
<keyword evidence="6 8" id="KW-1133">Transmembrane helix</keyword>
<feature type="transmembrane region" description="Helical" evidence="8">
    <location>
        <begin position="461"/>
        <end position="484"/>
    </location>
</feature>
<dbReference type="Proteomes" id="UP000053317">
    <property type="component" value="Unassembled WGS sequence"/>
</dbReference>
<comment type="caution">
    <text evidence="10">The sequence shown here is derived from an EMBL/GenBank/DDBJ whole genome shotgun (WGS) entry which is preliminary data.</text>
</comment>
<evidence type="ECO:0000256" key="3">
    <source>
        <dbReference type="ARBA" id="ARBA00022475"/>
    </source>
</evidence>
<evidence type="ECO:0000256" key="7">
    <source>
        <dbReference type="ARBA" id="ARBA00023136"/>
    </source>
</evidence>
<keyword evidence="4 8" id="KW-0812">Transmembrane</keyword>
<evidence type="ECO:0000256" key="8">
    <source>
        <dbReference type="SAM" id="Phobius"/>
    </source>
</evidence>
<dbReference type="Pfam" id="PF00324">
    <property type="entry name" value="AA_permease"/>
    <property type="match status" value="1"/>
</dbReference>
<dbReference type="PANTHER" id="PTHR43341:SF1">
    <property type="entry name" value="GENERAL AMINO-ACID PERMEASE GAP1"/>
    <property type="match status" value="1"/>
</dbReference>
<feature type="transmembrane region" description="Helical" evidence="8">
    <location>
        <begin position="106"/>
        <end position="127"/>
    </location>
</feature>